<reference evidence="2 3" key="1">
    <citation type="journal article" date="2017" name="BMC Genomics">
        <title>Chromosome level assembly and secondary metabolite potential of the parasitic fungus Cordyceps militaris.</title>
        <authorList>
            <person name="Kramer G.J."/>
            <person name="Nodwell J.R."/>
        </authorList>
    </citation>
    <scope>NUCLEOTIDE SEQUENCE [LARGE SCALE GENOMIC DNA]</scope>
    <source>
        <strain evidence="2 3">ATCC 34164</strain>
    </source>
</reference>
<gene>
    <name evidence="2" type="ORF">A9K55_007648</name>
</gene>
<dbReference type="VEuPathDB" id="FungiDB:A9K55_007648"/>
<proteinExistence type="predicted"/>
<name>A0A2H4SKA1_CORMI</name>
<dbReference type="EMBL" id="CP023324">
    <property type="protein sequence ID" value="ATY63519.1"/>
    <property type="molecule type" value="Genomic_DNA"/>
</dbReference>
<feature type="region of interest" description="Disordered" evidence="1">
    <location>
        <begin position="78"/>
        <end position="97"/>
    </location>
</feature>
<accession>A0A2H4SKA1</accession>
<sequence>MPSQEQIPQQQPMAATNPEAGAARPSTEQPRLAEPMTVGLRGGGGGEGEAGHIANLILRRLSAAVFALASAALSAASAAARRTPPASIPPTCLYPSA</sequence>
<feature type="compositionally biased region" description="Polar residues" evidence="1">
    <location>
        <begin position="1"/>
        <end position="14"/>
    </location>
</feature>
<dbReference type="OrthoDB" id="4870313at2759"/>
<organism evidence="2 3">
    <name type="scientific">Cordyceps militaris</name>
    <name type="common">Caterpillar fungus</name>
    <name type="synonym">Clavaria militaris</name>
    <dbReference type="NCBI Taxonomy" id="73501"/>
    <lineage>
        <taxon>Eukaryota</taxon>
        <taxon>Fungi</taxon>
        <taxon>Dikarya</taxon>
        <taxon>Ascomycota</taxon>
        <taxon>Pezizomycotina</taxon>
        <taxon>Sordariomycetes</taxon>
        <taxon>Hypocreomycetidae</taxon>
        <taxon>Hypocreales</taxon>
        <taxon>Cordycipitaceae</taxon>
        <taxon>Cordyceps</taxon>
    </lineage>
</organism>
<evidence type="ECO:0000256" key="1">
    <source>
        <dbReference type="SAM" id="MobiDB-lite"/>
    </source>
</evidence>
<protein>
    <submittedName>
        <fullName evidence="2">Uncharacterized protein</fullName>
    </submittedName>
</protein>
<dbReference type="AlphaFoldDB" id="A0A2H4SKA1"/>
<evidence type="ECO:0000313" key="3">
    <source>
        <dbReference type="Proteomes" id="UP000323067"/>
    </source>
</evidence>
<feature type="region of interest" description="Disordered" evidence="1">
    <location>
        <begin position="1"/>
        <end position="45"/>
    </location>
</feature>
<evidence type="ECO:0000313" key="2">
    <source>
        <dbReference type="EMBL" id="ATY63519.1"/>
    </source>
</evidence>
<dbReference type="Proteomes" id="UP000323067">
    <property type="component" value="Chromosome vii"/>
</dbReference>